<dbReference type="EMBL" id="FNDI01000020">
    <property type="protein sequence ID" value="SDI62517.1"/>
    <property type="molecule type" value="Genomic_DNA"/>
</dbReference>
<gene>
    <name evidence="1" type="ORF">SAMN04487926_120150</name>
</gene>
<proteinExistence type="predicted"/>
<dbReference type="Proteomes" id="UP000198900">
    <property type="component" value="Unassembled WGS sequence"/>
</dbReference>
<keyword evidence="2" id="KW-1185">Reference proteome</keyword>
<sequence length="70" mass="7792">MYPGLAVSARVFGLRLRWHPRLAFALASAACVCAGIRGLRLRWHPRFVSLLQASPLCGAAPTFLCRRKEK</sequence>
<evidence type="ECO:0000313" key="1">
    <source>
        <dbReference type="EMBL" id="SDI62517.1"/>
    </source>
</evidence>
<accession>A0A7Z7BED9</accession>
<name>A0A7Z7BED9_9BURK</name>
<comment type="caution">
    <text evidence="1">The sequence shown here is derived from an EMBL/GenBank/DDBJ whole genome shotgun (WGS) entry which is preliminary data.</text>
</comment>
<dbReference type="AlphaFoldDB" id="A0A7Z7BED9"/>
<organism evidence="1 2">
    <name type="scientific">Paraburkholderia steynii</name>
    <dbReference type="NCBI Taxonomy" id="1245441"/>
    <lineage>
        <taxon>Bacteria</taxon>
        <taxon>Pseudomonadati</taxon>
        <taxon>Pseudomonadota</taxon>
        <taxon>Betaproteobacteria</taxon>
        <taxon>Burkholderiales</taxon>
        <taxon>Burkholderiaceae</taxon>
        <taxon>Paraburkholderia</taxon>
    </lineage>
</organism>
<evidence type="ECO:0000313" key="2">
    <source>
        <dbReference type="Proteomes" id="UP000198900"/>
    </source>
</evidence>
<protein>
    <submittedName>
        <fullName evidence="1">Uncharacterized protein</fullName>
    </submittedName>
</protein>
<reference evidence="1" key="1">
    <citation type="submission" date="2016-10" db="EMBL/GenBank/DDBJ databases">
        <authorList>
            <person name="Varghese N."/>
            <person name="Submissions S."/>
        </authorList>
    </citation>
    <scope>NUCLEOTIDE SEQUENCE [LARGE SCALE GENOMIC DNA]</scope>
    <source>
        <strain evidence="1">YR281</strain>
    </source>
</reference>